<reference evidence="13 14" key="1">
    <citation type="submission" date="2015-04" db="EMBL/GenBank/DDBJ databases">
        <title>Whole genome shotgun sequence of Flavihumibacter petaseus NBRC 106054.</title>
        <authorList>
            <person name="Miyazawa S."/>
            <person name="Hosoyama A."/>
            <person name="Hashimoto M."/>
            <person name="Noguchi M."/>
            <person name="Tsuchikane K."/>
            <person name="Ohji S."/>
            <person name="Yamazoe A."/>
            <person name="Ichikawa N."/>
            <person name="Kimura A."/>
            <person name="Fujita N."/>
        </authorList>
    </citation>
    <scope>NUCLEOTIDE SEQUENCE [LARGE SCALE GENOMIC DNA]</scope>
    <source>
        <strain evidence="13 14">NBRC 106054</strain>
    </source>
</reference>
<dbReference type="InterPro" id="IPR013815">
    <property type="entry name" value="ATP_grasp_subdomain_1"/>
</dbReference>
<dbReference type="InterPro" id="IPR016185">
    <property type="entry name" value="PreATP-grasp_dom_sf"/>
</dbReference>
<comment type="catalytic activity">
    <reaction evidence="10">
        <text>5-phospho-beta-D-ribosylamine + glycine + ATP = N(1)-(5-phospho-beta-D-ribosyl)glycinamide + ADP + phosphate + H(+)</text>
        <dbReference type="Rhea" id="RHEA:17453"/>
        <dbReference type="ChEBI" id="CHEBI:15378"/>
        <dbReference type="ChEBI" id="CHEBI:30616"/>
        <dbReference type="ChEBI" id="CHEBI:43474"/>
        <dbReference type="ChEBI" id="CHEBI:57305"/>
        <dbReference type="ChEBI" id="CHEBI:58681"/>
        <dbReference type="ChEBI" id="CHEBI:143788"/>
        <dbReference type="ChEBI" id="CHEBI:456216"/>
        <dbReference type="EC" id="6.3.4.13"/>
    </reaction>
</comment>
<dbReference type="UniPathway" id="UPA00074">
    <property type="reaction ID" value="UER00125"/>
</dbReference>
<evidence type="ECO:0000256" key="6">
    <source>
        <dbReference type="ARBA" id="ARBA00022840"/>
    </source>
</evidence>
<dbReference type="InterPro" id="IPR000115">
    <property type="entry name" value="PRibGlycinamide_synth"/>
</dbReference>
<dbReference type="GO" id="GO:0004637">
    <property type="term" value="F:phosphoribosylamine-glycine ligase activity"/>
    <property type="evidence" value="ECO:0007669"/>
    <property type="project" value="UniProtKB-UniRule"/>
</dbReference>
<keyword evidence="5 10" id="KW-0658">Purine biosynthesis</keyword>
<evidence type="ECO:0000256" key="11">
    <source>
        <dbReference type="PROSITE-ProRule" id="PRU00409"/>
    </source>
</evidence>
<keyword evidence="14" id="KW-1185">Reference proteome</keyword>
<evidence type="ECO:0000256" key="3">
    <source>
        <dbReference type="ARBA" id="ARBA00022598"/>
    </source>
</evidence>
<dbReference type="InterPro" id="IPR011054">
    <property type="entry name" value="Rudment_hybrid_motif"/>
</dbReference>
<dbReference type="InterPro" id="IPR020561">
    <property type="entry name" value="PRibGlycinamid_synth_ATP-grasp"/>
</dbReference>
<keyword evidence="4 11" id="KW-0547">Nucleotide-binding</keyword>
<dbReference type="InterPro" id="IPR020560">
    <property type="entry name" value="PRibGlycinamide_synth_C-dom"/>
</dbReference>
<comment type="caution">
    <text evidence="13">The sequence shown here is derived from an EMBL/GenBank/DDBJ whole genome shotgun (WGS) entry which is preliminary data.</text>
</comment>
<keyword evidence="3 10" id="KW-0436">Ligase</keyword>
<feature type="domain" description="ATP-grasp" evidence="12">
    <location>
        <begin position="110"/>
        <end position="318"/>
    </location>
</feature>
<evidence type="ECO:0000256" key="2">
    <source>
        <dbReference type="ARBA" id="ARBA00013255"/>
    </source>
</evidence>
<dbReference type="PROSITE" id="PS50975">
    <property type="entry name" value="ATP_GRASP"/>
    <property type="match status" value="1"/>
</dbReference>
<dbReference type="SUPFAM" id="SSF56059">
    <property type="entry name" value="Glutathione synthetase ATP-binding domain-like"/>
    <property type="match status" value="1"/>
</dbReference>
<dbReference type="InterPro" id="IPR020562">
    <property type="entry name" value="PRibGlycinamide_synth_N"/>
</dbReference>
<dbReference type="InterPro" id="IPR037123">
    <property type="entry name" value="PRibGlycinamide_synth_C_sf"/>
</dbReference>
<dbReference type="GO" id="GO:0006189">
    <property type="term" value="P:'de novo' IMP biosynthetic process"/>
    <property type="evidence" value="ECO:0007669"/>
    <property type="project" value="UniProtKB-UniRule"/>
</dbReference>
<dbReference type="GO" id="GO:0005524">
    <property type="term" value="F:ATP binding"/>
    <property type="evidence" value="ECO:0007669"/>
    <property type="project" value="UniProtKB-UniRule"/>
</dbReference>
<dbReference type="PANTHER" id="PTHR43472">
    <property type="entry name" value="PHOSPHORIBOSYLAMINE--GLYCINE LIGASE"/>
    <property type="match status" value="1"/>
</dbReference>
<dbReference type="EC" id="6.3.4.13" evidence="2 10"/>
<dbReference type="Pfam" id="PF01071">
    <property type="entry name" value="GARS_A"/>
    <property type="match status" value="1"/>
</dbReference>
<dbReference type="Gene3D" id="3.40.50.20">
    <property type="match status" value="1"/>
</dbReference>
<evidence type="ECO:0000256" key="5">
    <source>
        <dbReference type="ARBA" id="ARBA00022755"/>
    </source>
</evidence>
<keyword evidence="6 11" id="KW-0067">ATP-binding</keyword>
<evidence type="ECO:0000259" key="12">
    <source>
        <dbReference type="PROSITE" id="PS50975"/>
    </source>
</evidence>
<dbReference type="Gene3D" id="3.30.470.20">
    <property type="entry name" value="ATP-grasp fold, B domain"/>
    <property type="match status" value="1"/>
</dbReference>
<sequence>MNILLLGSGGREHALAWKMSQSPLCSQVYIAPGNAGTAQVGINLALSQNDFPAIRKACLDLDIRLLVVGPEEPLVRGIVDYFHANPVDGMPVIGPSQYGAQLEGSKAFAKAFMERHGIPTAAYREFDADNFEAGLAYIRQHPLPIVLKADGLAAGKGVLILNDREEAIGEFTQMIRQSKFGDASKKVVIEAFLDGIEMSVFVLTDGKDFLLLPDAKDYKRIGEGDTGLNTGGMGAVSPVPFADDQFMNKVLERVVKPTVKGIQEENIDYKGFIFVGLIKVQNEPYVIEYNCRMGDPETEVVMPRLASDLVDLLLATGNQTLASKQVKHDPRVACTVMAVSGGYPGDYSKGKTISGLDLRLPAGSLLFHAGTSKDGEKVVTSGGRVLCVTSYGNSIPEAVSQSKKVLEGITFDGMNYRRDIGYEFE</sequence>
<proteinExistence type="inferred from homology"/>
<name>A0A0E9N569_9BACT</name>
<dbReference type="AlphaFoldDB" id="A0A0E9N569"/>
<evidence type="ECO:0000256" key="9">
    <source>
        <dbReference type="ARBA" id="ARBA00042864"/>
    </source>
</evidence>
<dbReference type="Proteomes" id="UP000033121">
    <property type="component" value="Unassembled WGS sequence"/>
</dbReference>
<evidence type="ECO:0000313" key="14">
    <source>
        <dbReference type="Proteomes" id="UP000033121"/>
    </source>
</evidence>
<dbReference type="Pfam" id="PF02843">
    <property type="entry name" value="GARS_C"/>
    <property type="match status" value="1"/>
</dbReference>
<evidence type="ECO:0000256" key="7">
    <source>
        <dbReference type="ARBA" id="ARBA00038345"/>
    </source>
</evidence>
<dbReference type="RefSeq" id="WP_046371290.1">
    <property type="nucleotide sequence ID" value="NZ_BBWV01000004.1"/>
</dbReference>
<evidence type="ECO:0000256" key="4">
    <source>
        <dbReference type="ARBA" id="ARBA00022741"/>
    </source>
</evidence>
<dbReference type="Gene3D" id="3.30.1490.20">
    <property type="entry name" value="ATP-grasp fold, A domain"/>
    <property type="match status" value="1"/>
</dbReference>
<dbReference type="OrthoDB" id="9807240at2"/>
<comment type="pathway">
    <text evidence="1 10">Purine metabolism; IMP biosynthesis via de novo pathway; N(1)-(5-phospho-D-ribosyl)glycinamide from 5-phospho-alpha-D-ribose 1-diphosphate: step 2/2.</text>
</comment>
<accession>A0A0E9N569</accession>
<dbReference type="SMART" id="SM01209">
    <property type="entry name" value="GARS_A"/>
    <property type="match status" value="1"/>
</dbReference>
<dbReference type="EMBL" id="BBWV01000004">
    <property type="protein sequence ID" value="GAO45107.1"/>
    <property type="molecule type" value="Genomic_DNA"/>
</dbReference>
<dbReference type="HAMAP" id="MF_00138">
    <property type="entry name" value="GARS"/>
    <property type="match status" value="1"/>
</dbReference>
<evidence type="ECO:0000256" key="8">
    <source>
        <dbReference type="ARBA" id="ARBA00042242"/>
    </source>
</evidence>
<dbReference type="SUPFAM" id="SSF51246">
    <property type="entry name" value="Rudiment single hybrid motif"/>
    <property type="match status" value="1"/>
</dbReference>
<evidence type="ECO:0000256" key="10">
    <source>
        <dbReference type="HAMAP-Rule" id="MF_00138"/>
    </source>
</evidence>
<dbReference type="GO" id="GO:0009113">
    <property type="term" value="P:purine nucleobase biosynthetic process"/>
    <property type="evidence" value="ECO:0007669"/>
    <property type="project" value="InterPro"/>
</dbReference>
<dbReference type="STRING" id="1220578.FPE01S_04_03500"/>
<gene>
    <name evidence="10 13" type="primary">purD</name>
    <name evidence="13" type="ORF">FPE01S_04_03500</name>
</gene>
<evidence type="ECO:0000313" key="13">
    <source>
        <dbReference type="EMBL" id="GAO45107.1"/>
    </source>
</evidence>
<dbReference type="NCBIfam" id="TIGR00877">
    <property type="entry name" value="purD"/>
    <property type="match status" value="1"/>
</dbReference>
<dbReference type="PANTHER" id="PTHR43472:SF1">
    <property type="entry name" value="PHOSPHORIBOSYLAMINE--GLYCINE LIGASE, CHLOROPLASTIC"/>
    <property type="match status" value="1"/>
</dbReference>
<dbReference type="InterPro" id="IPR011761">
    <property type="entry name" value="ATP-grasp"/>
</dbReference>
<dbReference type="Gene3D" id="3.90.600.10">
    <property type="entry name" value="Phosphoribosylglycinamide synthetase, C-terminal domain"/>
    <property type="match status" value="1"/>
</dbReference>
<dbReference type="Pfam" id="PF02844">
    <property type="entry name" value="GARS_N"/>
    <property type="match status" value="1"/>
</dbReference>
<dbReference type="GO" id="GO:0046872">
    <property type="term" value="F:metal ion binding"/>
    <property type="evidence" value="ECO:0007669"/>
    <property type="project" value="InterPro"/>
</dbReference>
<comment type="similarity">
    <text evidence="7 10">Belongs to the GARS family.</text>
</comment>
<protein>
    <recommendedName>
        <fullName evidence="2 10">Phosphoribosylamine--glycine ligase</fullName>
        <ecNumber evidence="2 10">6.3.4.13</ecNumber>
    </recommendedName>
    <alternativeName>
        <fullName evidence="10">GARS</fullName>
    </alternativeName>
    <alternativeName>
        <fullName evidence="8 10">Glycinamide ribonucleotide synthetase</fullName>
    </alternativeName>
    <alternativeName>
        <fullName evidence="9 10">Phosphoribosylglycinamide synthetase</fullName>
    </alternativeName>
</protein>
<dbReference type="SMART" id="SM01210">
    <property type="entry name" value="GARS_C"/>
    <property type="match status" value="1"/>
</dbReference>
<dbReference type="SUPFAM" id="SSF52440">
    <property type="entry name" value="PreATP-grasp domain"/>
    <property type="match status" value="1"/>
</dbReference>
<dbReference type="FunFam" id="3.90.600.10:FF:000001">
    <property type="entry name" value="Trifunctional purine biosynthetic protein adenosine-3"/>
    <property type="match status" value="1"/>
</dbReference>
<evidence type="ECO:0000256" key="1">
    <source>
        <dbReference type="ARBA" id="ARBA00005174"/>
    </source>
</evidence>
<organism evidence="13 14">
    <name type="scientific">Flavihumibacter petaseus NBRC 106054</name>
    <dbReference type="NCBI Taxonomy" id="1220578"/>
    <lineage>
        <taxon>Bacteria</taxon>
        <taxon>Pseudomonadati</taxon>
        <taxon>Bacteroidota</taxon>
        <taxon>Chitinophagia</taxon>
        <taxon>Chitinophagales</taxon>
        <taxon>Chitinophagaceae</taxon>
        <taxon>Flavihumibacter</taxon>
    </lineage>
</organism>